<dbReference type="AlphaFoldDB" id="A0A811SMA6"/>
<dbReference type="GO" id="GO:0072686">
    <property type="term" value="C:mitotic spindle"/>
    <property type="evidence" value="ECO:0007669"/>
    <property type="project" value="TreeGrafter"/>
</dbReference>
<protein>
    <submittedName>
        <fullName evidence="7">Uncharacterized protein</fullName>
    </submittedName>
</protein>
<keyword evidence="5" id="KW-0175">Coiled coil</keyword>
<dbReference type="Proteomes" id="UP000604825">
    <property type="component" value="Unassembled WGS sequence"/>
</dbReference>
<dbReference type="InterPro" id="IPR047149">
    <property type="entry name" value="KIF11-like"/>
</dbReference>
<feature type="coiled-coil region" evidence="5">
    <location>
        <begin position="7"/>
        <end position="93"/>
    </location>
</feature>
<evidence type="ECO:0000313" key="8">
    <source>
        <dbReference type="Proteomes" id="UP000604825"/>
    </source>
</evidence>
<evidence type="ECO:0000256" key="3">
    <source>
        <dbReference type="ARBA" id="ARBA00023175"/>
    </source>
</evidence>
<evidence type="ECO:0000256" key="6">
    <source>
        <dbReference type="SAM" id="MobiDB-lite"/>
    </source>
</evidence>
<evidence type="ECO:0000313" key="7">
    <source>
        <dbReference type="EMBL" id="CAD6343296.1"/>
    </source>
</evidence>
<dbReference type="PANTHER" id="PTHR47970">
    <property type="entry name" value="KINESIN-LIKE PROTEIN KIF11"/>
    <property type="match status" value="1"/>
</dbReference>
<keyword evidence="8" id="KW-1185">Reference proteome</keyword>
<gene>
    <name evidence="7" type="ORF">NCGR_LOCUS67394</name>
</gene>
<feature type="region of interest" description="Disordered" evidence="6">
    <location>
        <begin position="505"/>
        <end position="534"/>
    </location>
</feature>
<reference evidence="7" key="1">
    <citation type="submission" date="2020-10" db="EMBL/GenBank/DDBJ databases">
        <authorList>
            <person name="Han B."/>
            <person name="Lu T."/>
            <person name="Zhao Q."/>
            <person name="Huang X."/>
            <person name="Zhao Y."/>
        </authorList>
    </citation>
    <scope>NUCLEOTIDE SEQUENCE</scope>
</reference>
<sequence length="534" mass="60617">MMKSALIKDLYFEMDRLKQELYAAREKNGVYIPREQYLADEAEKKAMSEKLDRLELILDSKDKKRMKETECTLADLEAKYMKANNTIKEKQYLIENLLKSEKVLVGEAQRFRSELENTAGDLYGLFSKLERKEKIEDTNRCTIQHFHSQLTQDISVLHRTVSTLVSQQESQLKSLEEEMQSFVTSKGKVAGGLQEHVRKLKESFNSRIAELHGFANELKHKSVLSFENLNSQVITHTSGLEDGLFRNLERTKSVSTTTMNFFKTIDSHALELIKILEESQMEHQKQLFQLQKKFEAFVADEEKYLMEKVSELFAESNARKKNMVQGDICSLNRTASERSNNLQTETTKLHDFTSSMKEQWEAYMKRTEEAFQQNVSSIEQKRCFLAGNLQQCKGRVESCSEQWVTAQNLVLALGRNNAEAIGSVISAGNEVSNQLDARFSSAVTAGFEDSDISSKSLLSSIDGDEATCSTPRRREINIPDSQSIRELVTPLEDLVKALWDSRTPTKLAVNGNGKRQLAGSTTPKTQRAPLAAIS</sequence>
<accession>A0A811SMA6</accession>
<evidence type="ECO:0000256" key="4">
    <source>
        <dbReference type="ARBA" id="ARBA00023212"/>
    </source>
</evidence>
<keyword evidence="2" id="KW-0963">Cytoplasm</keyword>
<name>A0A811SMA6_9POAL</name>
<dbReference type="EMBL" id="CAJGYO010000735">
    <property type="protein sequence ID" value="CAD6343296.1"/>
    <property type="molecule type" value="Genomic_DNA"/>
</dbReference>
<keyword evidence="4" id="KW-0206">Cytoskeleton</keyword>
<dbReference type="GO" id="GO:0051231">
    <property type="term" value="P:spindle elongation"/>
    <property type="evidence" value="ECO:0007669"/>
    <property type="project" value="TreeGrafter"/>
</dbReference>
<dbReference type="GO" id="GO:0090307">
    <property type="term" value="P:mitotic spindle assembly"/>
    <property type="evidence" value="ECO:0007669"/>
    <property type="project" value="TreeGrafter"/>
</dbReference>
<dbReference type="OrthoDB" id="1682956at2759"/>
<organism evidence="7 8">
    <name type="scientific">Miscanthus lutarioriparius</name>
    <dbReference type="NCBI Taxonomy" id="422564"/>
    <lineage>
        <taxon>Eukaryota</taxon>
        <taxon>Viridiplantae</taxon>
        <taxon>Streptophyta</taxon>
        <taxon>Embryophyta</taxon>
        <taxon>Tracheophyta</taxon>
        <taxon>Spermatophyta</taxon>
        <taxon>Magnoliopsida</taxon>
        <taxon>Liliopsida</taxon>
        <taxon>Poales</taxon>
        <taxon>Poaceae</taxon>
        <taxon>PACMAD clade</taxon>
        <taxon>Panicoideae</taxon>
        <taxon>Andropogonodae</taxon>
        <taxon>Andropogoneae</taxon>
        <taxon>Saccharinae</taxon>
        <taxon>Miscanthus</taxon>
    </lineage>
</organism>
<evidence type="ECO:0000256" key="1">
    <source>
        <dbReference type="ARBA" id="ARBA00004245"/>
    </source>
</evidence>
<dbReference type="PANTHER" id="PTHR47970:SF2">
    <property type="entry name" value="KINESIN-LIKE PROTEIN KIN-5D"/>
    <property type="match status" value="1"/>
</dbReference>
<dbReference type="GO" id="GO:0008574">
    <property type="term" value="F:plus-end-directed microtubule motor activity"/>
    <property type="evidence" value="ECO:0007669"/>
    <property type="project" value="TreeGrafter"/>
</dbReference>
<evidence type="ECO:0000256" key="2">
    <source>
        <dbReference type="ARBA" id="ARBA00022490"/>
    </source>
</evidence>
<keyword evidence="3" id="KW-0505">Motor protein</keyword>
<comment type="caution">
    <text evidence="7">The sequence shown here is derived from an EMBL/GenBank/DDBJ whole genome shotgun (WGS) entry which is preliminary data.</text>
</comment>
<proteinExistence type="predicted"/>
<comment type="subcellular location">
    <subcellularLocation>
        <location evidence="1">Cytoplasm</location>
        <location evidence="1">Cytoskeleton</location>
    </subcellularLocation>
</comment>
<evidence type="ECO:0000256" key="5">
    <source>
        <dbReference type="SAM" id="Coils"/>
    </source>
</evidence>
<dbReference type="GO" id="GO:0005876">
    <property type="term" value="C:spindle microtubule"/>
    <property type="evidence" value="ECO:0007669"/>
    <property type="project" value="TreeGrafter"/>
</dbReference>
<feature type="coiled-coil region" evidence="5">
    <location>
        <begin position="158"/>
        <end position="185"/>
    </location>
</feature>